<comment type="caution">
    <text evidence="1">The sequence shown here is derived from an EMBL/GenBank/DDBJ whole genome shotgun (WGS) entry which is preliminary data.</text>
</comment>
<dbReference type="EMBL" id="BTSY01000002">
    <property type="protein sequence ID" value="GMT14511.1"/>
    <property type="molecule type" value="Genomic_DNA"/>
</dbReference>
<gene>
    <name evidence="1" type="ORF">PFISCL1PPCAC_5808</name>
</gene>
<reference evidence="1" key="1">
    <citation type="submission" date="2023-10" db="EMBL/GenBank/DDBJ databases">
        <title>Genome assembly of Pristionchus species.</title>
        <authorList>
            <person name="Yoshida K."/>
            <person name="Sommer R.J."/>
        </authorList>
    </citation>
    <scope>NUCLEOTIDE SEQUENCE</scope>
    <source>
        <strain evidence="1">RS5133</strain>
    </source>
</reference>
<evidence type="ECO:0000313" key="2">
    <source>
        <dbReference type="Proteomes" id="UP001432322"/>
    </source>
</evidence>
<sequence length="232" mass="25693">QSFFIQISCVDGNDWNRVHNRMEGDNRDFIRTSKRLQLLYGQTNSDVTPEHKDKVENLFGTEVRLDVETIDGTRLLSVVSVLFVLISHSHSLPSTVVNPGGRHWLVRPSLVVETFTLKMLHTILHLSATGDDALLLVVSEVSLVVLHVRHTEPFRPPLPDRSALVLPVVRSGHLLGDISELAGTVHEMSVGHNCQPREESNADHVEVGEILDPVHNQLSGSLAEECSMGEPS</sequence>
<organism evidence="1 2">
    <name type="scientific">Pristionchus fissidentatus</name>
    <dbReference type="NCBI Taxonomy" id="1538716"/>
    <lineage>
        <taxon>Eukaryota</taxon>
        <taxon>Metazoa</taxon>
        <taxon>Ecdysozoa</taxon>
        <taxon>Nematoda</taxon>
        <taxon>Chromadorea</taxon>
        <taxon>Rhabditida</taxon>
        <taxon>Rhabditina</taxon>
        <taxon>Diplogasteromorpha</taxon>
        <taxon>Diplogasteroidea</taxon>
        <taxon>Neodiplogasteridae</taxon>
        <taxon>Pristionchus</taxon>
    </lineage>
</organism>
<accession>A0AAV5V712</accession>
<keyword evidence="2" id="KW-1185">Reference proteome</keyword>
<protein>
    <submittedName>
        <fullName evidence="1">Uncharacterized protein</fullName>
    </submittedName>
</protein>
<dbReference type="AlphaFoldDB" id="A0AAV5V712"/>
<dbReference type="Proteomes" id="UP001432322">
    <property type="component" value="Unassembled WGS sequence"/>
</dbReference>
<feature type="non-terminal residue" evidence="1">
    <location>
        <position position="1"/>
    </location>
</feature>
<proteinExistence type="predicted"/>
<evidence type="ECO:0000313" key="1">
    <source>
        <dbReference type="EMBL" id="GMT14511.1"/>
    </source>
</evidence>
<name>A0AAV5V712_9BILA</name>